<keyword evidence="4 6" id="KW-1133">Transmembrane helix</keyword>
<accession>W4LBW9</accession>
<keyword evidence="5 6" id="KW-0472">Membrane</keyword>
<evidence type="ECO:0000259" key="8">
    <source>
        <dbReference type="Pfam" id="PF12704"/>
    </source>
</evidence>
<feature type="domain" description="MacB-like periplasmic core" evidence="8">
    <location>
        <begin position="6"/>
        <end position="145"/>
    </location>
</feature>
<dbReference type="PATRIC" id="fig|1429438.4.peg.5697"/>
<organism evidence="9 10">
    <name type="scientific">Entotheonella factor</name>
    <dbReference type="NCBI Taxonomy" id="1429438"/>
    <lineage>
        <taxon>Bacteria</taxon>
        <taxon>Pseudomonadati</taxon>
        <taxon>Nitrospinota/Tectimicrobiota group</taxon>
        <taxon>Candidatus Tectimicrobiota</taxon>
        <taxon>Candidatus Entotheonellia</taxon>
        <taxon>Candidatus Entotheonellales</taxon>
        <taxon>Candidatus Entotheonellaceae</taxon>
        <taxon>Candidatus Entotheonella</taxon>
    </lineage>
</organism>
<evidence type="ECO:0000256" key="3">
    <source>
        <dbReference type="ARBA" id="ARBA00022692"/>
    </source>
</evidence>
<evidence type="ECO:0000256" key="4">
    <source>
        <dbReference type="ARBA" id="ARBA00022989"/>
    </source>
</evidence>
<proteinExistence type="predicted"/>
<evidence type="ECO:0000313" key="10">
    <source>
        <dbReference type="Proteomes" id="UP000019141"/>
    </source>
</evidence>
<dbReference type="HOGENOM" id="CLU_035316_1_0_7"/>
<dbReference type="PROSITE" id="PS00414">
    <property type="entry name" value="PROFILIN"/>
    <property type="match status" value="1"/>
</dbReference>
<dbReference type="PANTHER" id="PTHR43738">
    <property type="entry name" value="ABC TRANSPORTER, MEMBRANE PROTEIN"/>
    <property type="match status" value="1"/>
</dbReference>
<dbReference type="EMBL" id="AZHW01000896">
    <property type="protein sequence ID" value="ETW95603.1"/>
    <property type="molecule type" value="Genomic_DNA"/>
</dbReference>
<evidence type="ECO:0000256" key="1">
    <source>
        <dbReference type="ARBA" id="ARBA00004651"/>
    </source>
</evidence>
<evidence type="ECO:0000256" key="2">
    <source>
        <dbReference type="ARBA" id="ARBA00022475"/>
    </source>
</evidence>
<dbReference type="InterPro" id="IPR003838">
    <property type="entry name" value="ABC3_permease_C"/>
</dbReference>
<feature type="transmembrane region" description="Helical" evidence="6">
    <location>
        <begin position="255"/>
        <end position="281"/>
    </location>
</feature>
<dbReference type="InterPro" id="IPR027310">
    <property type="entry name" value="Profilin_CS"/>
</dbReference>
<feature type="transmembrane region" description="Helical" evidence="6">
    <location>
        <begin position="301"/>
        <end position="322"/>
    </location>
</feature>
<reference evidence="9 10" key="1">
    <citation type="journal article" date="2014" name="Nature">
        <title>An environmental bacterial taxon with a large and distinct metabolic repertoire.</title>
        <authorList>
            <person name="Wilson M.C."/>
            <person name="Mori T."/>
            <person name="Ruckert C."/>
            <person name="Uria A.R."/>
            <person name="Helf M.J."/>
            <person name="Takada K."/>
            <person name="Gernert C."/>
            <person name="Steffens U.A."/>
            <person name="Heycke N."/>
            <person name="Schmitt S."/>
            <person name="Rinke C."/>
            <person name="Helfrich E.J."/>
            <person name="Brachmann A.O."/>
            <person name="Gurgui C."/>
            <person name="Wakimoto T."/>
            <person name="Kracht M."/>
            <person name="Crusemann M."/>
            <person name="Hentschel U."/>
            <person name="Abe I."/>
            <person name="Matsunaga S."/>
            <person name="Kalinowski J."/>
            <person name="Takeyama H."/>
            <person name="Piel J."/>
        </authorList>
    </citation>
    <scope>NUCLEOTIDE SEQUENCE [LARGE SCALE GENOMIC DNA]</scope>
    <source>
        <strain evidence="10">TSY1</strain>
    </source>
</reference>
<evidence type="ECO:0000313" key="9">
    <source>
        <dbReference type="EMBL" id="ETW95603.1"/>
    </source>
</evidence>
<dbReference type="GO" id="GO:0003779">
    <property type="term" value="F:actin binding"/>
    <property type="evidence" value="ECO:0007669"/>
    <property type="project" value="InterPro"/>
</dbReference>
<protein>
    <submittedName>
        <fullName evidence="9">Peptide ABC transporter permease</fullName>
    </submittedName>
</protein>
<dbReference type="AlphaFoldDB" id="W4LBW9"/>
<comment type="caution">
    <text evidence="9">The sequence shown here is derived from an EMBL/GenBank/DDBJ whole genome shotgun (WGS) entry which is preliminary data.</text>
</comment>
<dbReference type="PANTHER" id="PTHR43738:SF2">
    <property type="entry name" value="ABC TRANSPORTER PERMEASE"/>
    <property type="match status" value="1"/>
</dbReference>
<feature type="transmembrane region" description="Helical" evidence="6">
    <location>
        <begin position="210"/>
        <end position="234"/>
    </location>
</feature>
<sequence>MSWQSYQDLVRHPDVAWTIPISLGDSHRGYSVMGTSLDYFTHFRYGRSKSLEFASGRVFEDIFDTVIGAEVAKTLGYTEGQRIVLTHGSGDASFLEHGDKPFQVVGILKKTGTPVDRTVHISLAGIEAIHVDWQSGAPPRADQAIAADQVRQMELTPTTITAFLVGLKSKIGIFAVQREVNEYREEPLMAILPGVTLQELWQMISIADKALTAISVFVVLSGLLGMLTAILTTLNERRREMAILRSVGAKPYHIFTLLVSEAGILATLGCVVGVIVLYILLFIAQPILEREFGLFVPIHPLSVYDVTVLGLIIGCGLLMGSVPALRAYRNSLADGLTIRV</sequence>
<evidence type="ECO:0000259" key="7">
    <source>
        <dbReference type="Pfam" id="PF02687"/>
    </source>
</evidence>
<comment type="subcellular location">
    <subcellularLocation>
        <location evidence="1">Cell membrane</location>
        <topology evidence="1">Multi-pass membrane protein</topology>
    </subcellularLocation>
</comment>
<name>W4LBW9_ENTF1</name>
<gene>
    <name evidence="9" type="ORF">ETSY1_29920</name>
</gene>
<keyword evidence="2" id="KW-1003">Cell membrane</keyword>
<dbReference type="InterPro" id="IPR051125">
    <property type="entry name" value="ABC-4/HrtB_transporter"/>
</dbReference>
<dbReference type="Proteomes" id="UP000019141">
    <property type="component" value="Unassembled WGS sequence"/>
</dbReference>
<feature type="domain" description="ABC3 transporter permease C-terminal" evidence="7">
    <location>
        <begin position="213"/>
        <end position="330"/>
    </location>
</feature>
<keyword evidence="3 6" id="KW-0812">Transmembrane</keyword>
<dbReference type="GO" id="GO:0005886">
    <property type="term" value="C:plasma membrane"/>
    <property type="evidence" value="ECO:0007669"/>
    <property type="project" value="UniProtKB-SubCell"/>
</dbReference>
<dbReference type="Pfam" id="PF12704">
    <property type="entry name" value="MacB_PCD"/>
    <property type="match status" value="1"/>
</dbReference>
<keyword evidence="10" id="KW-1185">Reference proteome</keyword>
<dbReference type="InterPro" id="IPR025857">
    <property type="entry name" value="MacB_PCD"/>
</dbReference>
<dbReference type="Pfam" id="PF02687">
    <property type="entry name" value="FtsX"/>
    <property type="match status" value="1"/>
</dbReference>
<evidence type="ECO:0000256" key="6">
    <source>
        <dbReference type="SAM" id="Phobius"/>
    </source>
</evidence>
<evidence type="ECO:0000256" key="5">
    <source>
        <dbReference type="ARBA" id="ARBA00023136"/>
    </source>
</evidence>